<organism evidence="1 2">
    <name type="scientific">Sphagnum troendelagicum</name>
    <dbReference type="NCBI Taxonomy" id="128251"/>
    <lineage>
        <taxon>Eukaryota</taxon>
        <taxon>Viridiplantae</taxon>
        <taxon>Streptophyta</taxon>
        <taxon>Embryophyta</taxon>
        <taxon>Bryophyta</taxon>
        <taxon>Sphagnophytina</taxon>
        <taxon>Sphagnopsida</taxon>
        <taxon>Sphagnales</taxon>
        <taxon>Sphagnaceae</taxon>
        <taxon>Sphagnum</taxon>
    </lineage>
</organism>
<keyword evidence="2" id="KW-1185">Reference proteome</keyword>
<evidence type="ECO:0000313" key="2">
    <source>
        <dbReference type="Proteomes" id="UP001497512"/>
    </source>
</evidence>
<dbReference type="EMBL" id="OZ019893">
    <property type="protein sequence ID" value="CAK9190740.1"/>
    <property type="molecule type" value="Genomic_DNA"/>
</dbReference>
<dbReference type="Proteomes" id="UP001497512">
    <property type="component" value="Chromosome 1"/>
</dbReference>
<proteinExistence type="predicted"/>
<dbReference type="InterPro" id="IPR029063">
    <property type="entry name" value="SAM-dependent_MTases_sf"/>
</dbReference>
<dbReference type="Gene3D" id="3.40.50.150">
    <property type="entry name" value="Vaccinia Virus protein VP39"/>
    <property type="match status" value="1"/>
</dbReference>
<dbReference type="CDD" id="cd02440">
    <property type="entry name" value="AdoMet_MTases"/>
    <property type="match status" value="1"/>
</dbReference>
<dbReference type="InterPro" id="IPR019410">
    <property type="entry name" value="Methyltransf_16"/>
</dbReference>
<reference evidence="1 2" key="1">
    <citation type="submission" date="2024-02" db="EMBL/GenBank/DDBJ databases">
        <authorList>
            <consortium name="ELIXIR-Norway"/>
            <consortium name="Elixir Norway"/>
        </authorList>
    </citation>
    <scope>NUCLEOTIDE SEQUENCE [LARGE SCALE GENOMIC DNA]</scope>
</reference>
<name>A0ABP0TA41_9BRYO</name>
<dbReference type="SUPFAM" id="SSF53335">
    <property type="entry name" value="S-adenosyl-L-methionine-dependent methyltransferases"/>
    <property type="match status" value="1"/>
</dbReference>
<dbReference type="Pfam" id="PF10294">
    <property type="entry name" value="Methyltransf_16"/>
    <property type="match status" value="1"/>
</dbReference>
<sequence length="277" mass="31155">MEPALFSAANLFDVHSSDDSGGSESENGFVQRDHAFPGGMVLQIREFEFHQVNANLLWPGTCMFSEWLFNHLGLLNGRRILELGSGTGALTIFLKKAFNLDITTSDYDDEEIEHNIAFNCQANGVAVSPHIRHTWGDDFPVDKPDWDLILASDILLYVKQYPNLITTLTFLLLRWNPQCTFGETQNASHHIDQGEGKDVLYEAKSADTDVKEESEGQRKTKIIAVPTTLPKPCFLMSWRRRIPKQDEDVFFNGCRAAGLCVINYGSCVYCISPNCEQ</sequence>
<dbReference type="PANTHER" id="PTHR14614">
    <property type="entry name" value="HEPATOCELLULAR CARCINOMA-ASSOCIATED ANTIGEN"/>
    <property type="match status" value="1"/>
</dbReference>
<evidence type="ECO:0000313" key="1">
    <source>
        <dbReference type="EMBL" id="CAK9190740.1"/>
    </source>
</evidence>
<protein>
    <submittedName>
        <fullName evidence="1">Uncharacterized protein</fullName>
    </submittedName>
</protein>
<dbReference type="PANTHER" id="PTHR14614:SF97">
    <property type="entry name" value="S-ADENOSYL-L-METHIONINE-DEPENDENT METHYLTRANSFERASES SUPERFAMILY PROTEIN"/>
    <property type="match status" value="1"/>
</dbReference>
<gene>
    <name evidence="1" type="ORF">CSSPTR1EN2_LOCUS1041</name>
</gene>
<accession>A0ABP0TA41</accession>